<dbReference type="Proteomes" id="UP000757435">
    <property type="component" value="Unassembled WGS sequence"/>
</dbReference>
<protein>
    <recommendedName>
        <fullName evidence="3">Alpha/beta hydrolase</fullName>
    </recommendedName>
</protein>
<dbReference type="InterPro" id="IPR029058">
    <property type="entry name" value="AB_hydrolase_fold"/>
</dbReference>
<proteinExistence type="predicted"/>
<accession>A0A951QBQ2</accession>
<organism evidence="1 2">
    <name type="scientific">Drouetiella hepatica Uher 2000/2452</name>
    <dbReference type="NCBI Taxonomy" id="904376"/>
    <lineage>
        <taxon>Bacteria</taxon>
        <taxon>Bacillati</taxon>
        <taxon>Cyanobacteriota</taxon>
        <taxon>Cyanophyceae</taxon>
        <taxon>Oculatellales</taxon>
        <taxon>Oculatellaceae</taxon>
        <taxon>Drouetiella</taxon>
    </lineage>
</organism>
<gene>
    <name evidence="1" type="ORF">KME15_13265</name>
</gene>
<dbReference type="SUPFAM" id="SSF53474">
    <property type="entry name" value="alpha/beta-Hydrolases"/>
    <property type="match status" value="1"/>
</dbReference>
<reference evidence="1" key="2">
    <citation type="journal article" date="2022" name="Microbiol. Resour. Announc.">
        <title>Metagenome Sequencing to Explore Phylogenomics of Terrestrial Cyanobacteria.</title>
        <authorList>
            <person name="Ward R.D."/>
            <person name="Stajich J.E."/>
            <person name="Johansen J.R."/>
            <person name="Huntemann M."/>
            <person name="Clum A."/>
            <person name="Foster B."/>
            <person name="Foster B."/>
            <person name="Roux S."/>
            <person name="Palaniappan K."/>
            <person name="Varghese N."/>
            <person name="Mukherjee S."/>
            <person name="Reddy T.B.K."/>
            <person name="Daum C."/>
            <person name="Copeland A."/>
            <person name="Chen I.A."/>
            <person name="Ivanova N.N."/>
            <person name="Kyrpides N.C."/>
            <person name="Shapiro N."/>
            <person name="Eloe-Fadrosh E.A."/>
            <person name="Pietrasiak N."/>
        </authorList>
    </citation>
    <scope>NUCLEOTIDE SEQUENCE</scope>
    <source>
        <strain evidence="1">UHER 2000/2452</strain>
    </source>
</reference>
<dbReference type="AlphaFoldDB" id="A0A951QBQ2"/>
<sequence>MSDKAEVIAYHGWGFDSTCWQSWQAKFEQQNLQFQAFDRGYFCNPVEVKFGKSTKILLAHSYGLHLCPIAHLQQADLLIIFSSFSEFHPRQELLRRRSQTILRIMLDQLEKDPRFVLQNFRSKCYLPQPEETAEYKFYNLELLVSDLKNLDNSSIAFAKLEQIPKIIFHGTQDQIVSSSQSKTLLKSLGDNTEYIEIPDSGHALPFTHFHTCWSILNATHAAYFS</sequence>
<reference evidence="1" key="1">
    <citation type="submission" date="2021-05" db="EMBL/GenBank/DDBJ databases">
        <authorList>
            <person name="Pietrasiak N."/>
            <person name="Ward R."/>
            <person name="Stajich J.E."/>
            <person name="Kurbessoian T."/>
        </authorList>
    </citation>
    <scope>NUCLEOTIDE SEQUENCE</scope>
    <source>
        <strain evidence="1">UHER 2000/2452</strain>
    </source>
</reference>
<evidence type="ECO:0000313" key="2">
    <source>
        <dbReference type="Proteomes" id="UP000757435"/>
    </source>
</evidence>
<evidence type="ECO:0000313" key="1">
    <source>
        <dbReference type="EMBL" id="MBW4659639.1"/>
    </source>
</evidence>
<dbReference type="EMBL" id="JAHHHD010000013">
    <property type="protein sequence ID" value="MBW4659639.1"/>
    <property type="molecule type" value="Genomic_DNA"/>
</dbReference>
<name>A0A951QBQ2_9CYAN</name>
<dbReference type="Gene3D" id="3.40.50.1820">
    <property type="entry name" value="alpha/beta hydrolase"/>
    <property type="match status" value="1"/>
</dbReference>
<evidence type="ECO:0008006" key="3">
    <source>
        <dbReference type="Google" id="ProtNLM"/>
    </source>
</evidence>
<comment type="caution">
    <text evidence="1">The sequence shown here is derived from an EMBL/GenBank/DDBJ whole genome shotgun (WGS) entry which is preliminary data.</text>
</comment>